<dbReference type="PROSITE" id="PS50893">
    <property type="entry name" value="ABC_TRANSPORTER_2"/>
    <property type="match status" value="1"/>
</dbReference>
<keyword evidence="3" id="KW-0997">Cell inner membrane</keyword>
<dbReference type="InterPro" id="IPR011868">
    <property type="entry name" value="ModC_ABC_ATP-bd"/>
</dbReference>
<feature type="domain" description="Mop" evidence="8">
    <location>
        <begin position="296"/>
        <end position="360"/>
    </location>
</feature>
<dbReference type="Gene3D" id="2.40.50.100">
    <property type="match status" value="1"/>
</dbReference>
<evidence type="ECO:0000256" key="1">
    <source>
        <dbReference type="ARBA" id="ARBA00022448"/>
    </source>
</evidence>
<keyword evidence="1" id="KW-0813">Transport</keyword>
<sequence>MIYIDIKLKRKNFDIEVDQVFDDGITGIFGPSGSGKTSILHSISGLAQPDTGCIKVGKQVVYNASENKNVSVDKRNIGYVFQEGRLFPHMTVEKNIRYGEKRFGNKGLGFDQIVDMLSVRHLLHCKPAKISGGERQRTALARALFACPKLLLLDEPFSALDKNIRNQIIPFLLKIHQVLHIPILVVSHDITDLLKLSHRLFLVKDGKCIGHDHYLQLIQRKELSGILGANSLLNAINMQVTEVEPDYGLRTLKGVDLEKEVTIYCLKNRKKYQTGEMIKVFINADDIALSKVYHEDISIHNQLKGIVTDIIDRGHLKLCIVDVGFPLIVEVTSDSVKKLAVSKGSTVWCLFKSVAIDVIGQG</sequence>
<comment type="caution">
    <text evidence="9">The sequence shown here is derived from an EMBL/GenBank/DDBJ whole genome shotgun (WGS) entry which is preliminary data.</text>
</comment>
<dbReference type="Gene3D" id="3.40.50.300">
    <property type="entry name" value="P-loop containing nucleotide triphosphate hydrolases"/>
    <property type="match status" value="1"/>
</dbReference>
<dbReference type="InterPro" id="IPR008995">
    <property type="entry name" value="Mo/tungstate-bd_C_term_dom"/>
</dbReference>
<evidence type="ECO:0000256" key="6">
    <source>
        <dbReference type="PROSITE-ProRule" id="PRU01213"/>
    </source>
</evidence>
<dbReference type="NCBIfam" id="TIGR02142">
    <property type="entry name" value="modC_ABC"/>
    <property type="match status" value="1"/>
</dbReference>
<evidence type="ECO:0000256" key="2">
    <source>
        <dbReference type="ARBA" id="ARBA00022505"/>
    </source>
</evidence>
<accession>W7YB41</accession>
<dbReference type="EMBL" id="BAMD01000102">
    <property type="protein sequence ID" value="GAF05632.1"/>
    <property type="molecule type" value="Genomic_DNA"/>
</dbReference>
<dbReference type="InterPro" id="IPR003593">
    <property type="entry name" value="AAA+_ATPase"/>
</dbReference>
<dbReference type="GO" id="GO:0140359">
    <property type="term" value="F:ABC-type transporter activity"/>
    <property type="evidence" value="ECO:0007669"/>
    <property type="project" value="InterPro"/>
</dbReference>
<dbReference type="InterPro" id="IPR027417">
    <property type="entry name" value="P-loop_NTPase"/>
</dbReference>
<dbReference type="GO" id="GO:0016020">
    <property type="term" value="C:membrane"/>
    <property type="evidence" value="ECO:0007669"/>
    <property type="project" value="InterPro"/>
</dbReference>
<gene>
    <name evidence="9" type="ORF">JCM21142_104375</name>
</gene>
<dbReference type="InterPro" id="IPR004606">
    <property type="entry name" value="Mop_domain"/>
</dbReference>
<dbReference type="AlphaFoldDB" id="W7YB41"/>
<dbReference type="InterPro" id="IPR003439">
    <property type="entry name" value="ABC_transporter-like_ATP-bd"/>
</dbReference>
<dbReference type="SMART" id="SM00382">
    <property type="entry name" value="AAA"/>
    <property type="match status" value="1"/>
</dbReference>
<keyword evidence="10" id="KW-1185">Reference proteome</keyword>
<dbReference type="GO" id="GO:0015098">
    <property type="term" value="F:molybdate ion transmembrane transporter activity"/>
    <property type="evidence" value="ECO:0007669"/>
    <property type="project" value="InterPro"/>
</dbReference>
<dbReference type="SUPFAM" id="SSF52540">
    <property type="entry name" value="P-loop containing nucleoside triphosphate hydrolases"/>
    <property type="match status" value="1"/>
</dbReference>
<evidence type="ECO:0000259" key="7">
    <source>
        <dbReference type="PROSITE" id="PS50893"/>
    </source>
</evidence>
<dbReference type="Pfam" id="PF03459">
    <property type="entry name" value="TOBE"/>
    <property type="match status" value="1"/>
</dbReference>
<organism evidence="9 10">
    <name type="scientific">Saccharicrinis fermentans DSM 9555 = JCM 21142</name>
    <dbReference type="NCBI Taxonomy" id="869213"/>
    <lineage>
        <taxon>Bacteria</taxon>
        <taxon>Pseudomonadati</taxon>
        <taxon>Bacteroidota</taxon>
        <taxon>Bacteroidia</taxon>
        <taxon>Marinilabiliales</taxon>
        <taxon>Marinilabiliaceae</taxon>
        <taxon>Saccharicrinis</taxon>
    </lineage>
</organism>
<keyword evidence="3" id="KW-1003">Cell membrane</keyword>
<protein>
    <submittedName>
        <fullName evidence="9">Sulfate/thiosulfate import ATP-binding protein CysA</fullName>
    </submittedName>
</protein>
<dbReference type="GO" id="GO:0016887">
    <property type="term" value="F:ATP hydrolysis activity"/>
    <property type="evidence" value="ECO:0007669"/>
    <property type="project" value="InterPro"/>
</dbReference>
<dbReference type="InterPro" id="IPR050093">
    <property type="entry name" value="ABC_SmlMolc_Importer"/>
</dbReference>
<evidence type="ECO:0000256" key="5">
    <source>
        <dbReference type="ARBA" id="ARBA00022840"/>
    </source>
</evidence>
<dbReference type="GO" id="GO:0005524">
    <property type="term" value="F:ATP binding"/>
    <property type="evidence" value="ECO:0007669"/>
    <property type="project" value="UniProtKB-KW"/>
</dbReference>
<dbReference type="InterPro" id="IPR005116">
    <property type="entry name" value="Transp-assoc_OB_typ1"/>
</dbReference>
<name>W7YB41_9BACT</name>
<evidence type="ECO:0000256" key="3">
    <source>
        <dbReference type="ARBA" id="ARBA00022519"/>
    </source>
</evidence>
<evidence type="ECO:0000256" key="4">
    <source>
        <dbReference type="ARBA" id="ARBA00022741"/>
    </source>
</evidence>
<evidence type="ECO:0000313" key="9">
    <source>
        <dbReference type="EMBL" id="GAF05632.1"/>
    </source>
</evidence>
<keyword evidence="3" id="KW-0472">Membrane</keyword>
<evidence type="ECO:0000313" key="10">
    <source>
        <dbReference type="Proteomes" id="UP000019402"/>
    </source>
</evidence>
<dbReference type="Proteomes" id="UP000019402">
    <property type="component" value="Unassembled WGS sequence"/>
</dbReference>
<evidence type="ECO:0000259" key="8">
    <source>
        <dbReference type="PROSITE" id="PS51866"/>
    </source>
</evidence>
<keyword evidence="4" id="KW-0547">Nucleotide-binding</keyword>
<dbReference type="PANTHER" id="PTHR42781:SF4">
    <property type="entry name" value="SPERMIDINE_PUTRESCINE IMPORT ATP-BINDING PROTEIN POTA"/>
    <property type="match status" value="1"/>
</dbReference>
<dbReference type="PROSITE" id="PS51866">
    <property type="entry name" value="MOP"/>
    <property type="match status" value="1"/>
</dbReference>
<dbReference type="OrthoDB" id="1114670at2"/>
<dbReference type="Pfam" id="PF00005">
    <property type="entry name" value="ABC_tran"/>
    <property type="match status" value="1"/>
</dbReference>
<dbReference type="STRING" id="869213.GCA_000517085_04642"/>
<dbReference type="PANTHER" id="PTHR42781">
    <property type="entry name" value="SPERMIDINE/PUTRESCINE IMPORT ATP-BINDING PROTEIN POTA"/>
    <property type="match status" value="1"/>
</dbReference>
<feature type="domain" description="ABC transporter" evidence="7">
    <location>
        <begin position="1"/>
        <end position="230"/>
    </location>
</feature>
<proteinExistence type="predicted"/>
<keyword evidence="5 9" id="KW-0067">ATP-binding</keyword>
<dbReference type="SUPFAM" id="SSF50331">
    <property type="entry name" value="MOP-like"/>
    <property type="match status" value="1"/>
</dbReference>
<dbReference type="eggNOG" id="COG4148">
    <property type="taxonomic scope" value="Bacteria"/>
</dbReference>
<reference evidence="9 10" key="1">
    <citation type="journal article" date="2014" name="Genome Announc.">
        <title>Draft Genome Sequence of Cytophaga fermentans JCM 21142T, a Facultative Anaerobe Isolated from Marine Mud.</title>
        <authorList>
            <person name="Starns D."/>
            <person name="Oshima K."/>
            <person name="Suda W."/>
            <person name="Iino T."/>
            <person name="Yuki M."/>
            <person name="Inoue J."/>
            <person name="Kitamura K."/>
            <person name="Iida T."/>
            <person name="Darby A."/>
            <person name="Hattori M."/>
            <person name="Ohkuma M."/>
        </authorList>
    </citation>
    <scope>NUCLEOTIDE SEQUENCE [LARGE SCALE GENOMIC DNA]</scope>
    <source>
        <strain evidence="9 10">JCM 21142</strain>
    </source>
</reference>
<keyword evidence="2 6" id="KW-0500">Molybdenum</keyword>